<protein>
    <submittedName>
        <fullName evidence="1">Uncharacterized protein</fullName>
    </submittedName>
</protein>
<dbReference type="EMBL" id="ANJA01001093">
    <property type="protein sequence ID" value="ETO79448.1"/>
    <property type="molecule type" value="Genomic_DNA"/>
</dbReference>
<dbReference type="Proteomes" id="UP000028582">
    <property type="component" value="Unassembled WGS sequence"/>
</dbReference>
<reference evidence="1 2" key="1">
    <citation type="submission" date="2013-11" db="EMBL/GenBank/DDBJ databases">
        <title>The Genome Sequence of Phytophthora parasitica P1976.</title>
        <authorList>
            <consortium name="The Broad Institute Genomics Platform"/>
            <person name="Russ C."/>
            <person name="Tyler B."/>
            <person name="Panabieres F."/>
            <person name="Shan W."/>
            <person name="Tripathy S."/>
            <person name="Grunwald N."/>
            <person name="Machado M."/>
            <person name="Johnson C.S."/>
            <person name="Walker B."/>
            <person name="Young S."/>
            <person name="Zeng Q."/>
            <person name="Gargeya S."/>
            <person name="Fitzgerald M."/>
            <person name="Haas B."/>
            <person name="Abouelleil A."/>
            <person name="Allen A.W."/>
            <person name="Alvarado L."/>
            <person name="Arachchi H.M."/>
            <person name="Berlin A.M."/>
            <person name="Chapman S.B."/>
            <person name="Gainer-Dewar J."/>
            <person name="Goldberg J."/>
            <person name="Griggs A."/>
            <person name="Gujja S."/>
            <person name="Hansen M."/>
            <person name="Howarth C."/>
            <person name="Imamovic A."/>
            <person name="Ireland A."/>
            <person name="Larimer J."/>
            <person name="McCowan C."/>
            <person name="Murphy C."/>
            <person name="Pearson M."/>
            <person name="Poon T.W."/>
            <person name="Priest M."/>
            <person name="Roberts A."/>
            <person name="Saif S."/>
            <person name="Shea T."/>
            <person name="Sisk P."/>
            <person name="Sykes S."/>
            <person name="Wortman J."/>
            <person name="Nusbaum C."/>
            <person name="Birren B."/>
        </authorList>
    </citation>
    <scope>NUCLEOTIDE SEQUENCE [LARGE SCALE GENOMIC DNA]</scope>
    <source>
        <strain evidence="1 2">P1976</strain>
    </source>
</reference>
<proteinExistence type="predicted"/>
<gene>
    <name evidence="1" type="ORF">F444_05831</name>
</gene>
<organism evidence="1 2">
    <name type="scientific">Phytophthora nicotianae P1976</name>
    <dbReference type="NCBI Taxonomy" id="1317066"/>
    <lineage>
        <taxon>Eukaryota</taxon>
        <taxon>Sar</taxon>
        <taxon>Stramenopiles</taxon>
        <taxon>Oomycota</taxon>
        <taxon>Peronosporomycetes</taxon>
        <taxon>Peronosporales</taxon>
        <taxon>Peronosporaceae</taxon>
        <taxon>Phytophthora</taxon>
    </lineage>
</organism>
<evidence type="ECO:0000313" key="2">
    <source>
        <dbReference type="Proteomes" id="UP000028582"/>
    </source>
</evidence>
<sequence>MSHKRSFRLSNRQSELFLTAYYHTSGLTLGIETQFEHRGSRISPCKADTVRRSRFGRKKISCGRIFGAWAACDASKESDVKRPGRHTKTKTNRWVPMSLAPGSAASTWRSSAQFPSRNVVGLLWLTSRRGFLDEDSLPLR</sequence>
<dbReference type="AlphaFoldDB" id="A0A081AKN7"/>
<comment type="caution">
    <text evidence="1">The sequence shown here is derived from an EMBL/GenBank/DDBJ whole genome shotgun (WGS) entry which is preliminary data.</text>
</comment>
<name>A0A081AKN7_PHYNI</name>
<evidence type="ECO:0000313" key="1">
    <source>
        <dbReference type="EMBL" id="ETO79448.1"/>
    </source>
</evidence>
<accession>A0A081AKN7</accession>